<reference evidence="1" key="1">
    <citation type="submission" date="2020-11" db="EMBL/GenBank/DDBJ databases">
        <authorList>
            <person name="Tran Van P."/>
        </authorList>
    </citation>
    <scope>NUCLEOTIDE SEQUENCE</scope>
</reference>
<evidence type="ECO:0000313" key="1">
    <source>
        <dbReference type="EMBL" id="CAD7393331.1"/>
    </source>
</evidence>
<gene>
    <name evidence="1" type="ORF">TCEB3V08_LOCUS1304</name>
</gene>
<organism evidence="1">
    <name type="scientific">Timema cristinae</name>
    <name type="common">Walking stick</name>
    <dbReference type="NCBI Taxonomy" id="61476"/>
    <lineage>
        <taxon>Eukaryota</taxon>
        <taxon>Metazoa</taxon>
        <taxon>Ecdysozoa</taxon>
        <taxon>Arthropoda</taxon>
        <taxon>Hexapoda</taxon>
        <taxon>Insecta</taxon>
        <taxon>Pterygota</taxon>
        <taxon>Neoptera</taxon>
        <taxon>Polyneoptera</taxon>
        <taxon>Phasmatodea</taxon>
        <taxon>Timematodea</taxon>
        <taxon>Timematoidea</taxon>
        <taxon>Timematidae</taxon>
        <taxon>Timema</taxon>
    </lineage>
</organism>
<proteinExistence type="predicted"/>
<dbReference type="EMBL" id="OC316692">
    <property type="protein sequence ID" value="CAD7393331.1"/>
    <property type="molecule type" value="Genomic_DNA"/>
</dbReference>
<accession>A0A7R9CCV3</accession>
<sequence>MKKSYEEERVIGVSERALPPILSPFIHTRFCLEHDTVPCSKNEVTIAASRVDIVNHNTILPIWDHTSRGYRGCGVCLIVRDSGGNGYEGSSSPTDFVKASAHCGRMSIHIRNRPSPPLLHLPLSPLESVVELRVTLVYHVL</sequence>
<protein>
    <submittedName>
        <fullName evidence="1">Uncharacterized protein</fullName>
    </submittedName>
</protein>
<name>A0A7R9CCV3_TIMCR</name>
<dbReference type="AlphaFoldDB" id="A0A7R9CCV3"/>